<keyword evidence="8 16" id="KW-0808">Transferase</keyword>
<evidence type="ECO:0000256" key="12">
    <source>
        <dbReference type="ARBA" id="ARBA00022958"/>
    </source>
</evidence>
<comment type="function">
    <text evidence="16">Catalyzes the phosphorylation of pantothenate (Pan), the first step in CoA biosynthesis.</text>
</comment>
<comment type="caution">
    <text evidence="17">The sequence shown here is derived from an EMBL/GenBank/DDBJ whole genome shotgun (WGS) entry which is preliminary data.</text>
</comment>
<dbReference type="InterPro" id="IPR004619">
    <property type="entry name" value="Type_III_PanK"/>
</dbReference>
<dbReference type="EC" id="2.7.1.33" evidence="6 16"/>
<evidence type="ECO:0000256" key="11">
    <source>
        <dbReference type="ARBA" id="ARBA00022840"/>
    </source>
</evidence>
<evidence type="ECO:0000256" key="10">
    <source>
        <dbReference type="ARBA" id="ARBA00022777"/>
    </source>
</evidence>
<evidence type="ECO:0000256" key="7">
    <source>
        <dbReference type="ARBA" id="ARBA00022490"/>
    </source>
</evidence>
<evidence type="ECO:0000256" key="8">
    <source>
        <dbReference type="ARBA" id="ARBA00022679"/>
    </source>
</evidence>
<comment type="catalytic activity">
    <reaction evidence="1 16">
        <text>(R)-pantothenate + ATP = (R)-4'-phosphopantothenate + ADP + H(+)</text>
        <dbReference type="Rhea" id="RHEA:16373"/>
        <dbReference type="ChEBI" id="CHEBI:10986"/>
        <dbReference type="ChEBI" id="CHEBI:15378"/>
        <dbReference type="ChEBI" id="CHEBI:29032"/>
        <dbReference type="ChEBI" id="CHEBI:30616"/>
        <dbReference type="ChEBI" id="CHEBI:456216"/>
        <dbReference type="EC" id="2.7.1.33"/>
    </reaction>
</comment>
<name>A0ABW5WJV8_9FLAO</name>
<comment type="cofactor">
    <cofactor evidence="16">
        <name>NH4(+)</name>
        <dbReference type="ChEBI" id="CHEBI:28938"/>
    </cofactor>
    <cofactor evidence="16">
        <name>K(+)</name>
        <dbReference type="ChEBI" id="CHEBI:29103"/>
    </cofactor>
    <text evidence="16">A monovalent cation. Ammonium or potassium.</text>
</comment>
<evidence type="ECO:0000256" key="16">
    <source>
        <dbReference type="HAMAP-Rule" id="MF_01274"/>
    </source>
</evidence>
<keyword evidence="10 16" id="KW-0418">Kinase</keyword>
<dbReference type="HAMAP" id="MF_01274">
    <property type="entry name" value="Pantothen_kinase_3"/>
    <property type="match status" value="1"/>
</dbReference>
<feature type="binding site" evidence="16">
    <location>
        <begin position="18"/>
        <end position="25"/>
    </location>
    <ligand>
        <name>ATP</name>
        <dbReference type="ChEBI" id="CHEBI:30616"/>
    </ligand>
</feature>
<keyword evidence="18" id="KW-1185">Reference proteome</keyword>
<dbReference type="PANTHER" id="PTHR34265">
    <property type="entry name" value="TYPE III PANTOTHENATE KINASE"/>
    <property type="match status" value="1"/>
</dbReference>
<dbReference type="SUPFAM" id="SSF53067">
    <property type="entry name" value="Actin-like ATPase domain"/>
    <property type="match status" value="2"/>
</dbReference>
<feature type="binding site" evidence="16">
    <location>
        <position position="129"/>
    </location>
    <ligand>
        <name>K(+)</name>
        <dbReference type="ChEBI" id="CHEBI:29103"/>
    </ligand>
</feature>
<feature type="binding site" evidence="16">
    <location>
        <position position="99"/>
    </location>
    <ligand>
        <name>substrate</name>
    </ligand>
</feature>
<keyword evidence="12 16" id="KW-0630">Potassium</keyword>
<evidence type="ECO:0000256" key="5">
    <source>
        <dbReference type="ARBA" id="ARBA00011738"/>
    </source>
</evidence>
<dbReference type="NCBIfam" id="NF009853">
    <property type="entry name" value="PRK13320.1-5"/>
    <property type="match status" value="1"/>
</dbReference>
<evidence type="ECO:0000256" key="4">
    <source>
        <dbReference type="ARBA" id="ARBA00005225"/>
    </source>
</evidence>
<keyword evidence="13 16" id="KW-0173">Coenzyme A biosynthesis</keyword>
<keyword evidence="16" id="KW-0479">Metal-binding</keyword>
<comment type="pathway">
    <text evidence="4 16">Cofactor biosynthesis; coenzyme A biosynthesis; CoA from (R)-pantothenate: step 1/5.</text>
</comment>
<feature type="active site" description="Proton acceptor" evidence="16">
    <location>
        <position position="108"/>
    </location>
</feature>
<dbReference type="Pfam" id="PF03309">
    <property type="entry name" value="Pan_kinase"/>
    <property type="match status" value="1"/>
</dbReference>
<keyword evidence="9 16" id="KW-0547">Nucleotide-binding</keyword>
<evidence type="ECO:0000313" key="17">
    <source>
        <dbReference type="EMBL" id="MFD2822942.1"/>
    </source>
</evidence>
<dbReference type="Proteomes" id="UP001597533">
    <property type="component" value="Unassembled WGS sequence"/>
</dbReference>
<evidence type="ECO:0000313" key="18">
    <source>
        <dbReference type="Proteomes" id="UP001597533"/>
    </source>
</evidence>
<keyword evidence="11 16" id="KW-0067">ATP-binding</keyword>
<accession>A0ABW5WJV8</accession>
<comment type="similarity">
    <text evidence="14 16">Belongs to the type III pantothenate kinase family.</text>
</comment>
<feature type="binding site" evidence="16">
    <location>
        <position position="184"/>
    </location>
    <ligand>
        <name>substrate</name>
    </ligand>
</feature>
<dbReference type="Gene3D" id="3.30.420.40">
    <property type="match status" value="2"/>
</dbReference>
<comment type="cofactor">
    <cofactor evidence="2">
        <name>K(+)</name>
        <dbReference type="ChEBI" id="CHEBI:29103"/>
    </cofactor>
</comment>
<evidence type="ECO:0000256" key="14">
    <source>
        <dbReference type="ARBA" id="ARBA00038036"/>
    </source>
</evidence>
<evidence type="ECO:0000256" key="6">
    <source>
        <dbReference type="ARBA" id="ARBA00012102"/>
    </source>
</evidence>
<dbReference type="RefSeq" id="WP_379898028.1">
    <property type="nucleotide sequence ID" value="NZ_JBHUOV010000001.1"/>
</dbReference>
<dbReference type="PANTHER" id="PTHR34265:SF1">
    <property type="entry name" value="TYPE III PANTOTHENATE KINASE"/>
    <property type="match status" value="1"/>
</dbReference>
<organism evidence="17 18">
    <name type="scientific">Lacinutrix iliipiscaria</name>
    <dbReference type="NCBI Taxonomy" id="1230532"/>
    <lineage>
        <taxon>Bacteria</taxon>
        <taxon>Pseudomonadati</taxon>
        <taxon>Bacteroidota</taxon>
        <taxon>Flavobacteriia</taxon>
        <taxon>Flavobacteriales</taxon>
        <taxon>Flavobacteriaceae</taxon>
        <taxon>Lacinutrix</taxon>
    </lineage>
</organism>
<evidence type="ECO:0000256" key="2">
    <source>
        <dbReference type="ARBA" id="ARBA00001958"/>
    </source>
</evidence>
<sequence length="254" mass="28526">MPFCKFASLRNGMNLIIDVGNSFVKLAVFEKDKMLIRHKVQSKDVLKTLRLLRKEYKNLQKAIISSVGKLRQTDVAYVEKYFETIVLNSETKLPFENLYSTPKTLGIDRIALVSASVEQFPDKNVLIIDAGTCITFDFITKENHYLGGAISPGIRMRYKALHNFTANLPLLETEIPKNSIGNSTANSMHSGVVQGVLLEIEGAIQKYKLKYPDLTVILTGGDTNFLSKQLKSSIFANSNFLLEGLNYLLQFNTH</sequence>
<protein>
    <recommendedName>
        <fullName evidence="15 16">Type III pantothenate kinase</fullName>
        <ecNumber evidence="6 16">2.7.1.33</ecNumber>
    </recommendedName>
    <alternativeName>
        <fullName evidence="16">PanK-III</fullName>
    </alternativeName>
    <alternativeName>
        <fullName evidence="16">Pantothenic acid kinase</fullName>
    </alternativeName>
</protein>
<evidence type="ECO:0000256" key="9">
    <source>
        <dbReference type="ARBA" id="ARBA00022741"/>
    </source>
</evidence>
<reference evidence="18" key="1">
    <citation type="journal article" date="2019" name="Int. J. Syst. Evol. Microbiol.">
        <title>The Global Catalogue of Microorganisms (GCM) 10K type strain sequencing project: providing services to taxonomists for standard genome sequencing and annotation.</title>
        <authorList>
            <consortium name="The Broad Institute Genomics Platform"/>
            <consortium name="The Broad Institute Genome Sequencing Center for Infectious Disease"/>
            <person name="Wu L."/>
            <person name="Ma J."/>
        </authorList>
    </citation>
    <scope>NUCLEOTIDE SEQUENCE [LARGE SCALE GENOMIC DNA]</scope>
    <source>
        <strain evidence="18">KCTC 32141</strain>
    </source>
</reference>
<proteinExistence type="inferred from homology"/>
<evidence type="ECO:0000256" key="13">
    <source>
        <dbReference type="ARBA" id="ARBA00022993"/>
    </source>
</evidence>
<evidence type="ECO:0000256" key="1">
    <source>
        <dbReference type="ARBA" id="ARBA00001206"/>
    </source>
</evidence>
<dbReference type="CDD" id="cd24015">
    <property type="entry name" value="ASKHA_NBD_PanK-III"/>
    <property type="match status" value="1"/>
</dbReference>
<feature type="binding site" evidence="16">
    <location>
        <begin position="106"/>
        <end position="109"/>
    </location>
    <ligand>
        <name>substrate</name>
    </ligand>
</feature>
<feature type="binding site" evidence="16">
    <location>
        <position position="132"/>
    </location>
    <ligand>
        <name>ATP</name>
        <dbReference type="ChEBI" id="CHEBI:30616"/>
    </ligand>
</feature>
<dbReference type="GO" id="GO:0004594">
    <property type="term" value="F:pantothenate kinase activity"/>
    <property type="evidence" value="ECO:0007669"/>
    <property type="project" value="UniProtKB-EC"/>
</dbReference>
<evidence type="ECO:0000256" key="3">
    <source>
        <dbReference type="ARBA" id="ARBA00004496"/>
    </source>
</evidence>
<dbReference type="NCBIfam" id="TIGR00671">
    <property type="entry name" value="baf"/>
    <property type="match status" value="1"/>
</dbReference>
<gene>
    <name evidence="16" type="primary">coaX</name>
    <name evidence="17" type="ORF">ACFS5M_04630</name>
</gene>
<comment type="subcellular location">
    <subcellularLocation>
        <location evidence="3 16">Cytoplasm</location>
    </subcellularLocation>
</comment>
<dbReference type="InterPro" id="IPR043129">
    <property type="entry name" value="ATPase_NBD"/>
</dbReference>
<dbReference type="EMBL" id="JBHUOV010000001">
    <property type="protein sequence ID" value="MFD2822942.1"/>
    <property type="molecule type" value="Genomic_DNA"/>
</dbReference>
<comment type="subunit">
    <text evidence="5 16">Homodimer.</text>
</comment>
<evidence type="ECO:0000256" key="15">
    <source>
        <dbReference type="ARBA" id="ARBA00040883"/>
    </source>
</evidence>
<keyword evidence="7 16" id="KW-0963">Cytoplasm</keyword>